<dbReference type="HOGENOM" id="CLU_2146840_0_0_1"/>
<keyword evidence="3" id="KW-1185">Reference proteome</keyword>
<accession>G4TRH0</accession>
<dbReference type="InParanoid" id="G4TRH0"/>
<dbReference type="EMBL" id="CAFZ01000263">
    <property type="protein sequence ID" value="CCA73917.1"/>
    <property type="molecule type" value="Genomic_DNA"/>
</dbReference>
<dbReference type="Proteomes" id="UP000007148">
    <property type="component" value="Unassembled WGS sequence"/>
</dbReference>
<evidence type="ECO:0000313" key="3">
    <source>
        <dbReference type="Proteomes" id="UP000007148"/>
    </source>
</evidence>
<organism evidence="2 3">
    <name type="scientific">Serendipita indica (strain DSM 11827)</name>
    <name type="common">Root endophyte fungus</name>
    <name type="synonym">Piriformospora indica</name>
    <dbReference type="NCBI Taxonomy" id="1109443"/>
    <lineage>
        <taxon>Eukaryota</taxon>
        <taxon>Fungi</taxon>
        <taxon>Dikarya</taxon>
        <taxon>Basidiomycota</taxon>
        <taxon>Agaricomycotina</taxon>
        <taxon>Agaricomycetes</taxon>
        <taxon>Sebacinales</taxon>
        <taxon>Serendipitaceae</taxon>
        <taxon>Serendipita</taxon>
    </lineage>
</organism>
<proteinExistence type="predicted"/>
<evidence type="ECO:0000256" key="1">
    <source>
        <dbReference type="SAM" id="MobiDB-lite"/>
    </source>
</evidence>
<gene>
    <name evidence="2" type="ORF">PIIN_07870</name>
</gene>
<dbReference type="AlphaFoldDB" id="G4TRH0"/>
<name>G4TRH0_SERID</name>
<sequence>MTLIAPSTAASTRALTSGSSRAFEQLSNHLQFSSISDSTTLYPQGDVTGPDEHTSECQCSHLPTSKVKTPQGVIEVQFCTCYVQETEAYEQSPRHPAYLQVPKQKQNGRARY</sequence>
<feature type="region of interest" description="Disordered" evidence="1">
    <location>
        <begin position="88"/>
        <end position="112"/>
    </location>
</feature>
<reference evidence="2 3" key="1">
    <citation type="journal article" date="2011" name="PLoS Pathog.">
        <title>Endophytic Life Strategies Decoded by Genome and Transcriptome Analyses of the Mutualistic Root Symbiont Piriformospora indica.</title>
        <authorList>
            <person name="Zuccaro A."/>
            <person name="Lahrmann U."/>
            <person name="Guldener U."/>
            <person name="Langen G."/>
            <person name="Pfiffi S."/>
            <person name="Biedenkopf D."/>
            <person name="Wong P."/>
            <person name="Samans B."/>
            <person name="Grimm C."/>
            <person name="Basiewicz M."/>
            <person name="Murat C."/>
            <person name="Martin F."/>
            <person name="Kogel K.H."/>
        </authorList>
    </citation>
    <scope>NUCLEOTIDE SEQUENCE [LARGE SCALE GENOMIC DNA]</scope>
    <source>
        <strain evidence="2 3">DSM 11827</strain>
    </source>
</reference>
<comment type="caution">
    <text evidence="2">The sequence shown here is derived from an EMBL/GenBank/DDBJ whole genome shotgun (WGS) entry which is preliminary data.</text>
</comment>
<evidence type="ECO:0000313" key="2">
    <source>
        <dbReference type="EMBL" id="CCA73917.1"/>
    </source>
</evidence>
<protein>
    <submittedName>
        <fullName evidence="2">Uncharacterized protein</fullName>
    </submittedName>
</protein>